<feature type="compositionally biased region" description="Acidic residues" evidence="8">
    <location>
        <begin position="401"/>
        <end position="412"/>
    </location>
</feature>
<accession>A0A3B0JJ46</accession>
<dbReference type="PANTHER" id="PTHR22655">
    <property type="entry name" value="ATP-DEPENDENT RNA HELICASE TDRD12-RELATED"/>
    <property type="match status" value="1"/>
</dbReference>
<dbReference type="Proteomes" id="UP000268350">
    <property type="component" value="Unassembled WGS sequence"/>
</dbReference>
<keyword evidence="3" id="KW-0547">Nucleotide-binding</keyword>
<feature type="region of interest" description="Disordered" evidence="8">
    <location>
        <begin position="226"/>
        <end position="251"/>
    </location>
</feature>
<dbReference type="GO" id="GO:0005524">
    <property type="term" value="F:ATP binding"/>
    <property type="evidence" value="ECO:0007669"/>
    <property type="project" value="UniProtKB-KW"/>
</dbReference>
<evidence type="ECO:0000313" key="10">
    <source>
        <dbReference type="Proteomes" id="UP000268350"/>
    </source>
</evidence>
<keyword evidence="10" id="KW-1185">Reference proteome</keyword>
<evidence type="ECO:0000256" key="8">
    <source>
        <dbReference type="SAM" id="MobiDB-lite"/>
    </source>
</evidence>
<evidence type="ECO:0000256" key="1">
    <source>
        <dbReference type="ARBA" id="ARBA00012552"/>
    </source>
</evidence>
<keyword evidence="4" id="KW-0378">Hydrolase</keyword>
<dbReference type="AlphaFoldDB" id="A0A3B0JJ46"/>
<dbReference type="EMBL" id="OUUW01000006">
    <property type="protein sequence ID" value="SPP82434.1"/>
    <property type="molecule type" value="Genomic_DNA"/>
</dbReference>
<name>A0A3B0JJ46_DROGU</name>
<proteinExistence type="predicted"/>
<dbReference type="STRING" id="7266.A0A3B0JJ46"/>
<keyword evidence="2" id="KW-0677">Repeat</keyword>
<keyword evidence="5 9" id="KW-0347">Helicase</keyword>
<comment type="catalytic activity">
    <reaction evidence="7">
        <text>ATP + H2O = ADP + phosphate + H(+)</text>
        <dbReference type="Rhea" id="RHEA:13065"/>
        <dbReference type="ChEBI" id="CHEBI:15377"/>
        <dbReference type="ChEBI" id="CHEBI:15378"/>
        <dbReference type="ChEBI" id="CHEBI:30616"/>
        <dbReference type="ChEBI" id="CHEBI:43474"/>
        <dbReference type="ChEBI" id="CHEBI:456216"/>
        <dbReference type="EC" id="3.6.4.13"/>
    </reaction>
</comment>
<gene>
    <name evidence="9" type="ORF">DGUA_6G014311</name>
</gene>
<protein>
    <recommendedName>
        <fullName evidence="1">RNA helicase</fullName>
        <ecNumber evidence="1">3.6.4.13</ecNumber>
    </recommendedName>
</protein>
<evidence type="ECO:0000256" key="2">
    <source>
        <dbReference type="ARBA" id="ARBA00022737"/>
    </source>
</evidence>
<dbReference type="PANTHER" id="PTHR22655:SF2">
    <property type="entry name" value="ATP-DEPENDENT RNA HELICASE TDRD12-RELATED"/>
    <property type="match status" value="1"/>
</dbReference>
<feature type="compositionally biased region" description="Basic and acidic residues" evidence="8">
    <location>
        <begin position="226"/>
        <end position="239"/>
    </location>
</feature>
<dbReference type="GO" id="GO:0003724">
    <property type="term" value="F:RNA helicase activity"/>
    <property type="evidence" value="ECO:0007669"/>
    <property type="project" value="UniProtKB-EC"/>
</dbReference>
<evidence type="ECO:0000256" key="6">
    <source>
        <dbReference type="ARBA" id="ARBA00022840"/>
    </source>
</evidence>
<evidence type="ECO:0000256" key="5">
    <source>
        <dbReference type="ARBA" id="ARBA00022806"/>
    </source>
</evidence>
<dbReference type="EC" id="3.6.4.13" evidence="1"/>
<sequence>MGPIALILVPVLRRMEQVAALCHALMPREANVEDKRTIMVTKVLPVPSECTPAFMERGTEALAQQYIPSMATKHSRPEARKGTHPHPQLVMAPKDHFIQAKVAFSTSHTIFATCMASIVYLTTLKTFNIHLNFFKAQIEAKMSKRCEQTKKKILKFFEELIKLDAPPSSQKPPEQQQEMITCDSVSNCPKEHIAEETYKSPTSKQDTPKLPARLQRLVDLDKHIRQERIQKDTDSKESQRSAGPPQWGEASNAARMLGTASRPDVKYFPTLHALHLQVTLADEKVSYQTCVLNSTWIFFKANAAEELGSAFPKSYEFFVNPRMIFKGMQHAMKGRTVYIELQKLHPGSYPNQFVQLKFVQANYDKIIIEEKWQQRERIVLEQLMRQHGWGVLKLTEKAESSEETVTESESEDGVERPEDYRRIDMS</sequence>
<evidence type="ECO:0000256" key="3">
    <source>
        <dbReference type="ARBA" id="ARBA00022741"/>
    </source>
</evidence>
<evidence type="ECO:0000256" key="7">
    <source>
        <dbReference type="ARBA" id="ARBA00047984"/>
    </source>
</evidence>
<keyword evidence="6" id="KW-0067">ATP-binding</keyword>
<dbReference type="OrthoDB" id="249932at2759"/>
<feature type="region of interest" description="Disordered" evidence="8">
    <location>
        <begin position="400"/>
        <end position="426"/>
    </location>
</feature>
<feature type="compositionally biased region" description="Basic and acidic residues" evidence="8">
    <location>
        <begin position="413"/>
        <end position="426"/>
    </location>
</feature>
<evidence type="ECO:0000256" key="4">
    <source>
        <dbReference type="ARBA" id="ARBA00022801"/>
    </source>
</evidence>
<evidence type="ECO:0000313" key="9">
    <source>
        <dbReference type="EMBL" id="SPP82434.1"/>
    </source>
</evidence>
<organism evidence="9 10">
    <name type="scientific">Drosophila guanche</name>
    <name type="common">Fruit fly</name>
    <dbReference type="NCBI Taxonomy" id="7266"/>
    <lineage>
        <taxon>Eukaryota</taxon>
        <taxon>Metazoa</taxon>
        <taxon>Ecdysozoa</taxon>
        <taxon>Arthropoda</taxon>
        <taxon>Hexapoda</taxon>
        <taxon>Insecta</taxon>
        <taxon>Pterygota</taxon>
        <taxon>Neoptera</taxon>
        <taxon>Endopterygota</taxon>
        <taxon>Diptera</taxon>
        <taxon>Brachycera</taxon>
        <taxon>Muscomorpha</taxon>
        <taxon>Ephydroidea</taxon>
        <taxon>Drosophilidae</taxon>
        <taxon>Drosophila</taxon>
        <taxon>Sophophora</taxon>
    </lineage>
</organism>
<dbReference type="GO" id="GO:0042078">
    <property type="term" value="P:germ-line stem cell division"/>
    <property type="evidence" value="ECO:0007669"/>
    <property type="project" value="TreeGrafter"/>
</dbReference>
<reference evidence="10" key="1">
    <citation type="submission" date="2018-01" db="EMBL/GenBank/DDBJ databases">
        <authorList>
            <person name="Alioto T."/>
            <person name="Alioto T."/>
        </authorList>
    </citation>
    <scope>NUCLEOTIDE SEQUENCE [LARGE SCALE GENOMIC DNA]</scope>
</reference>
<dbReference type="GO" id="GO:0016787">
    <property type="term" value="F:hydrolase activity"/>
    <property type="evidence" value="ECO:0007669"/>
    <property type="project" value="UniProtKB-KW"/>
</dbReference>